<dbReference type="PROSITE" id="PS50943">
    <property type="entry name" value="HTH_CROC1"/>
    <property type="match status" value="1"/>
</dbReference>
<dbReference type="Gene3D" id="1.10.260.40">
    <property type="entry name" value="lambda repressor-like DNA-binding domains"/>
    <property type="match status" value="1"/>
</dbReference>
<keyword evidence="1" id="KW-0175">Coiled coil</keyword>
<evidence type="ECO:0000313" key="3">
    <source>
        <dbReference type="EMBL" id="MFD1002110.1"/>
    </source>
</evidence>
<keyword evidence="4" id="KW-1185">Reference proteome</keyword>
<dbReference type="SUPFAM" id="SSF47413">
    <property type="entry name" value="lambda repressor-like DNA-binding domains"/>
    <property type="match status" value="1"/>
</dbReference>
<sequence>MTSKSRTIHQGRNLKRFREMLGLKQEALADKLGEDWSQKKISMLENKDVIDSDQLEALAKALNVPAEAIKNFDEEKAIYNIQNNYEGSNTSNAPYYQHNEQCTFNPLDKYIEAVEVIKKQSEKIEKLTEDLLKEKDEKIALLQRMLDAGK</sequence>
<dbReference type="CDD" id="cd00093">
    <property type="entry name" value="HTH_XRE"/>
    <property type="match status" value="1"/>
</dbReference>
<dbReference type="EMBL" id="JBHTKA010000008">
    <property type="protein sequence ID" value="MFD1002110.1"/>
    <property type="molecule type" value="Genomic_DNA"/>
</dbReference>
<dbReference type="SMART" id="SM00530">
    <property type="entry name" value="HTH_XRE"/>
    <property type="match status" value="1"/>
</dbReference>
<gene>
    <name evidence="3" type="ORF">ACFQ21_22485</name>
</gene>
<dbReference type="InterPro" id="IPR010982">
    <property type="entry name" value="Lambda_DNA-bd_dom_sf"/>
</dbReference>
<organism evidence="3 4">
    <name type="scientific">Ohtaekwangia kribbensis</name>
    <dbReference type="NCBI Taxonomy" id="688913"/>
    <lineage>
        <taxon>Bacteria</taxon>
        <taxon>Pseudomonadati</taxon>
        <taxon>Bacteroidota</taxon>
        <taxon>Cytophagia</taxon>
        <taxon>Cytophagales</taxon>
        <taxon>Fulvivirgaceae</taxon>
        <taxon>Ohtaekwangia</taxon>
    </lineage>
</organism>
<dbReference type="InterPro" id="IPR001387">
    <property type="entry name" value="Cro/C1-type_HTH"/>
</dbReference>
<evidence type="ECO:0000259" key="2">
    <source>
        <dbReference type="PROSITE" id="PS50943"/>
    </source>
</evidence>
<evidence type="ECO:0000256" key="1">
    <source>
        <dbReference type="SAM" id="Coils"/>
    </source>
</evidence>
<evidence type="ECO:0000313" key="4">
    <source>
        <dbReference type="Proteomes" id="UP001597112"/>
    </source>
</evidence>
<proteinExistence type="predicted"/>
<comment type="caution">
    <text evidence="3">The sequence shown here is derived from an EMBL/GenBank/DDBJ whole genome shotgun (WGS) entry which is preliminary data.</text>
</comment>
<feature type="domain" description="HTH cro/C1-type" evidence="2">
    <location>
        <begin position="14"/>
        <end position="69"/>
    </location>
</feature>
<feature type="coiled-coil region" evidence="1">
    <location>
        <begin position="110"/>
        <end position="144"/>
    </location>
</feature>
<protein>
    <submittedName>
        <fullName evidence="3">Helix-turn-helix domain-containing protein</fullName>
    </submittedName>
</protein>
<dbReference type="RefSeq" id="WP_377582901.1">
    <property type="nucleotide sequence ID" value="NZ_JBHTKA010000008.1"/>
</dbReference>
<reference evidence="4" key="1">
    <citation type="journal article" date="2019" name="Int. J. Syst. Evol. Microbiol.">
        <title>The Global Catalogue of Microorganisms (GCM) 10K type strain sequencing project: providing services to taxonomists for standard genome sequencing and annotation.</title>
        <authorList>
            <consortium name="The Broad Institute Genomics Platform"/>
            <consortium name="The Broad Institute Genome Sequencing Center for Infectious Disease"/>
            <person name="Wu L."/>
            <person name="Ma J."/>
        </authorList>
    </citation>
    <scope>NUCLEOTIDE SEQUENCE [LARGE SCALE GENOMIC DNA]</scope>
    <source>
        <strain evidence="4">CCUG 58938</strain>
    </source>
</reference>
<dbReference type="Pfam" id="PF01381">
    <property type="entry name" value="HTH_3"/>
    <property type="match status" value="1"/>
</dbReference>
<dbReference type="Proteomes" id="UP001597112">
    <property type="component" value="Unassembled WGS sequence"/>
</dbReference>
<accession>A0ABW3K7T4</accession>
<name>A0ABW3K7T4_9BACT</name>